<keyword evidence="2" id="KW-1185">Reference proteome</keyword>
<accession>A0AAE3TBE8</accession>
<proteinExistence type="predicted"/>
<reference evidence="1" key="1">
    <citation type="submission" date="2023-03" db="EMBL/GenBank/DDBJ databases">
        <title>Stygiobacter electus gen. nov., sp. nov., facultatively anaerobic thermotolerant bacterium of the class Ignavibacteria from a well of Yessentuki mineral water deposit.</title>
        <authorList>
            <person name="Podosokorskaya O.A."/>
            <person name="Elcheninov A.G."/>
            <person name="Petrova N.F."/>
            <person name="Zavarzina D.G."/>
            <person name="Kublanov I.V."/>
            <person name="Merkel A.Y."/>
        </authorList>
    </citation>
    <scope>NUCLEOTIDE SEQUENCE</scope>
    <source>
        <strain evidence="1">09-Me</strain>
    </source>
</reference>
<dbReference type="AlphaFoldDB" id="A0AAE3TBE8"/>
<dbReference type="Proteomes" id="UP001221302">
    <property type="component" value="Unassembled WGS sequence"/>
</dbReference>
<organism evidence="1 2">
    <name type="scientific">Stygiobacter electus</name>
    <dbReference type="NCBI Taxonomy" id="3032292"/>
    <lineage>
        <taxon>Bacteria</taxon>
        <taxon>Pseudomonadati</taxon>
        <taxon>Ignavibacteriota</taxon>
        <taxon>Ignavibacteria</taxon>
        <taxon>Ignavibacteriales</taxon>
        <taxon>Melioribacteraceae</taxon>
        <taxon>Stygiobacter</taxon>
    </lineage>
</organism>
<dbReference type="RefSeq" id="WP_321534985.1">
    <property type="nucleotide sequence ID" value="NZ_JARGDL010000003.1"/>
</dbReference>
<dbReference type="EMBL" id="JARGDL010000003">
    <property type="protein sequence ID" value="MDF1611218.1"/>
    <property type="molecule type" value="Genomic_DNA"/>
</dbReference>
<protein>
    <submittedName>
        <fullName evidence="1">Uncharacterized protein</fullName>
    </submittedName>
</protein>
<evidence type="ECO:0000313" key="1">
    <source>
        <dbReference type="EMBL" id="MDF1611218.1"/>
    </source>
</evidence>
<name>A0AAE3TBE8_9BACT</name>
<comment type="caution">
    <text evidence="1">The sequence shown here is derived from an EMBL/GenBank/DDBJ whole genome shotgun (WGS) entry which is preliminary data.</text>
</comment>
<evidence type="ECO:0000313" key="2">
    <source>
        <dbReference type="Proteomes" id="UP001221302"/>
    </source>
</evidence>
<gene>
    <name evidence="1" type="ORF">P0M35_03585</name>
</gene>
<sequence length="216" mass="25448">MLEKITNISAGSDYKNATSKTGRYNRTSQFINALNSSMTDSISLSPAVSYLNSLNWKLKKINKFKENLIVIFELNGYEFTANVGYPETALNNHIDYFIKKFIEKLSSRIEMNLSLETPPYNRELQENQNEVDLFYLNLFINDILELNEKVYELNENNYELIKLFNSRENNLKHEFNMINENLFHFIEKYLSIKLRPISNAEPVEDKILLRRVQLIK</sequence>